<dbReference type="Proteomes" id="UP000031668">
    <property type="component" value="Unassembled WGS sequence"/>
</dbReference>
<sequence>MVDIIRKCPALPQIISSMPIPSNINIAESKGLITVMAEQKIKRKKRENTYNTIARVISELETILTVRFVEKLEDFNCNAAFDVTTKLTFNRKMIMICRSASFYNVTFPKVTLSKGQLYKEAGQLLPASFKEKFIHLHDESSNLQIEPNIAIIYFPNFTAQGNAIDNSSQNLDISRFSSKITAIKILKSSTPIIAISDEAESLKNATLSLSYNRPTYVLSTTEEYLIVIWNHLLKPRSSRRSSLSSRTSKISSKSHIMNIPHLDPLDFVITSKDHLTTERPYVSIGYFERFVFKDCTRFDTEEDIQDFCPNFNGGSDIYF</sequence>
<gene>
    <name evidence="1" type="ORF">RF11_06413</name>
</gene>
<name>A0A0C2JT46_THEKT</name>
<reference evidence="1 2" key="1">
    <citation type="journal article" date="2014" name="Genome Biol. Evol.">
        <title>The genome of the myxosporean Thelohanellus kitauei shows adaptations to nutrient acquisition within its fish host.</title>
        <authorList>
            <person name="Yang Y."/>
            <person name="Xiong J."/>
            <person name="Zhou Z."/>
            <person name="Huo F."/>
            <person name="Miao W."/>
            <person name="Ran C."/>
            <person name="Liu Y."/>
            <person name="Zhang J."/>
            <person name="Feng J."/>
            <person name="Wang M."/>
            <person name="Wang M."/>
            <person name="Wang L."/>
            <person name="Yao B."/>
        </authorList>
    </citation>
    <scope>NUCLEOTIDE SEQUENCE [LARGE SCALE GENOMIC DNA]</scope>
    <source>
        <strain evidence="1">Wuqing</strain>
    </source>
</reference>
<dbReference type="EMBL" id="JWZT01001161">
    <property type="protein sequence ID" value="KII72583.1"/>
    <property type="molecule type" value="Genomic_DNA"/>
</dbReference>
<keyword evidence="2" id="KW-1185">Reference proteome</keyword>
<proteinExistence type="predicted"/>
<evidence type="ECO:0000313" key="1">
    <source>
        <dbReference type="EMBL" id="KII72583.1"/>
    </source>
</evidence>
<protein>
    <submittedName>
        <fullName evidence="1">Uncharacterized protein</fullName>
    </submittedName>
</protein>
<organism evidence="1 2">
    <name type="scientific">Thelohanellus kitauei</name>
    <name type="common">Myxosporean</name>
    <dbReference type="NCBI Taxonomy" id="669202"/>
    <lineage>
        <taxon>Eukaryota</taxon>
        <taxon>Metazoa</taxon>
        <taxon>Cnidaria</taxon>
        <taxon>Myxozoa</taxon>
        <taxon>Myxosporea</taxon>
        <taxon>Bivalvulida</taxon>
        <taxon>Platysporina</taxon>
        <taxon>Myxobolidae</taxon>
        <taxon>Thelohanellus</taxon>
    </lineage>
</organism>
<comment type="caution">
    <text evidence="1">The sequence shown here is derived from an EMBL/GenBank/DDBJ whole genome shotgun (WGS) entry which is preliminary data.</text>
</comment>
<accession>A0A0C2JT46</accession>
<evidence type="ECO:0000313" key="2">
    <source>
        <dbReference type="Proteomes" id="UP000031668"/>
    </source>
</evidence>
<dbReference type="AlphaFoldDB" id="A0A0C2JT46"/>